<name>A0ABU3VZP1_9GAMM</name>
<protein>
    <submittedName>
        <fullName evidence="2">Uncharacterized protein</fullName>
    </submittedName>
</protein>
<keyword evidence="3" id="KW-1185">Reference proteome</keyword>
<dbReference type="Proteomes" id="UP001269819">
    <property type="component" value="Unassembled WGS sequence"/>
</dbReference>
<feature type="region of interest" description="Disordered" evidence="1">
    <location>
        <begin position="29"/>
        <end position="77"/>
    </location>
</feature>
<organism evidence="2 3">
    <name type="scientific">Marinobacter xestospongiae</name>
    <dbReference type="NCBI Taxonomy" id="994319"/>
    <lineage>
        <taxon>Bacteria</taxon>
        <taxon>Pseudomonadati</taxon>
        <taxon>Pseudomonadota</taxon>
        <taxon>Gammaproteobacteria</taxon>
        <taxon>Pseudomonadales</taxon>
        <taxon>Marinobacteraceae</taxon>
        <taxon>Marinobacter</taxon>
    </lineage>
</organism>
<sequence>MLFINKEIERGLLVGTALLMSGCFNADADSPSEQNIPDPQPAHESISVPEDQADSSPERPSEYTADLSIFGPHPETSVKQTMSEPRYMELSMVEKQKVSACTMAKGKSTSLSLVFAQAEFQLDGHARLEERPRTIPLGDAAKERFREHISRLGQPWPIDAVWGRYMTQAMAEHVGFKYWKDYYDANASDLSSGEKRKRTDALWRTMREEIWSLCINNIPTACFESGDKGGRCLEHAITLEELPGYEVVSDIYTGG</sequence>
<evidence type="ECO:0000256" key="1">
    <source>
        <dbReference type="SAM" id="MobiDB-lite"/>
    </source>
</evidence>
<dbReference type="PROSITE" id="PS51257">
    <property type="entry name" value="PROKAR_LIPOPROTEIN"/>
    <property type="match status" value="1"/>
</dbReference>
<gene>
    <name evidence="2" type="ORF">RYS15_12875</name>
</gene>
<dbReference type="RefSeq" id="WP_316974107.1">
    <property type="nucleotide sequence ID" value="NZ_JAWIIJ010000008.1"/>
</dbReference>
<accession>A0ABU3VZP1</accession>
<proteinExistence type="predicted"/>
<dbReference type="EMBL" id="JAWIIJ010000008">
    <property type="protein sequence ID" value="MDV2079580.1"/>
    <property type="molecule type" value="Genomic_DNA"/>
</dbReference>
<reference evidence="2 3" key="1">
    <citation type="submission" date="2023-10" db="EMBL/GenBank/DDBJ databases">
        <title>Characteristics and mechanism of a salt-tolerant marine origin heterotrophic nitrifying- aerobic denitrifying bacteria Marinobacter xestospongiae HN1.</title>
        <authorList>
            <person name="Qi R."/>
        </authorList>
    </citation>
    <scope>NUCLEOTIDE SEQUENCE [LARGE SCALE GENOMIC DNA]</scope>
    <source>
        <strain evidence="2 3">HN1</strain>
    </source>
</reference>
<evidence type="ECO:0000313" key="2">
    <source>
        <dbReference type="EMBL" id="MDV2079580.1"/>
    </source>
</evidence>
<comment type="caution">
    <text evidence="2">The sequence shown here is derived from an EMBL/GenBank/DDBJ whole genome shotgun (WGS) entry which is preliminary data.</text>
</comment>
<evidence type="ECO:0000313" key="3">
    <source>
        <dbReference type="Proteomes" id="UP001269819"/>
    </source>
</evidence>